<evidence type="ECO:0000313" key="1">
    <source>
        <dbReference type="Proteomes" id="UP000050795"/>
    </source>
</evidence>
<dbReference type="InterPro" id="IPR052845">
    <property type="entry name" value="Axonemal_dynein_LC_domain"/>
</dbReference>
<dbReference type="Proteomes" id="UP000050795">
    <property type="component" value="Unassembled WGS sequence"/>
</dbReference>
<proteinExistence type="predicted"/>
<dbReference type="PANTHER" id="PTHR23052">
    <property type="entry name" value="AXONEMAL DYNEIN LIGHT CHAIN DOMAIN-CONTAINING PROTEIN 1"/>
    <property type="match status" value="1"/>
</dbReference>
<keyword evidence="1" id="KW-1185">Reference proteome</keyword>
<reference evidence="2" key="2">
    <citation type="submission" date="2023-11" db="UniProtKB">
        <authorList>
            <consortium name="WormBaseParasite"/>
        </authorList>
    </citation>
    <scope>IDENTIFICATION</scope>
</reference>
<dbReference type="AlphaFoldDB" id="A0AA85K324"/>
<protein>
    <submittedName>
        <fullName evidence="2">Uncharacterized protein</fullName>
    </submittedName>
</protein>
<evidence type="ECO:0000313" key="2">
    <source>
        <dbReference type="WBParaSite" id="TREG1_74350.1"/>
    </source>
</evidence>
<sequence>MGRPSCAWGFQRNRERFKHLLDESQKNNYLSGKFLVIPAVFPQLSTDDVKDATLKANCLSLLRFEKHRQLFIDDNQFTVLFKDENGNRITLPKLLPNFYDNLEVIKRQKSPILYKADEMPPKAINFVLAFLKCIEKEKFYYAEHFSELIRQETVQCYDRGKLLAKIRMFYKNFFESIPIRFLNLCNELFCQELLYKQTIQLNDKYAEETNRVFRKLKMITECNEIYKTEEEELRTKFKAKLSEASMTEYLLNEFKSCYEYQRKLSEDRLKDMQDDNEMSNYVLKVLNYYIFTQLSNIEELNLSNLAQACFNLQQVIEIWGFIGIWFVQCLQLYDTIIINKIDKLIQNDWFRLIESVEKQLDIRDKECRMYVHELEATMKSLDEYGKTNSSMDTRSQVKFLSESLSNLLKVANSCLDMFNGECVLNIEDNLKTIEQIHNQWFELLFQSSHYAELMMTKQSTNYEQEVTVHLQKELQRILRDYRIRLQGENGIVQHLAKLIRSIEDYAQSRQLSVTTEDDENSDSYKVELFSEKLWQNIQHYSYWADTIKQILTCVGKTNNCLISSSKQIHQSNSVNDEFHEKNDESSERTSLFDESDKFTDIIDLNLSKCHQHVKGWFELMKNRVISVGKMRIDQIKTEQVNTIQELNKLVTNNYTFEVKKQENNANKQNNQVNKSCQQEKKDFYELTMTLIELGTPVVRKLVQENIDGYNDHDQILSLLKCFELCAVHWCELLDTVKTTSALQTFKNVKKYLNAGSNAAKFAGISEQSIIRYLQANDWTVREYLLADTRNGQPIRQSVTNRTDEIFPLPKDLPNTKLASSALLKQNEYRKIIINIENETIAYENETILIEEKWINACTTEECLQQQIGVKQNELKRLEEILQIKMEVLDDKI</sequence>
<accession>A0AA85K324</accession>
<dbReference type="WBParaSite" id="TREG1_74350.1">
    <property type="protein sequence ID" value="TREG1_74350.1"/>
    <property type="gene ID" value="TREG1_74350"/>
</dbReference>
<dbReference type="PANTHER" id="PTHR23052:SF1">
    <property type="entry name" value="AXONEMAL DYNEIN LIGHT CHAIN DOMAIN-CONTAINING PROTEIN 1"/>
    <property type="match status" value="1"/>
</dbReference>
<organism evidence="1 2">
    <name type="scientific">Trichobilharzia regenti</name>
    <name type="common">Nasal bird schistosome</name>
    <dbReference type="NCBI Taxonomy" id="157069"/>
    <lineage>
        <taxon>Eukaryota</taxon>
        <taxon>Metazoa</taxon>
        <taxon>Spiralia</taxon>
        <taxon>Lophotrochozoa</taxon>
        <taxon>Platyhelminthes</taxon>
        <taxon>Trematoda</taxon>
        <taxon>Digenea</taxon>
        <taxon>Strigeidida</taxon>
        <taxon>Schistosomatoidea</taxon>
        <taxon>Schistosomatidae</taxon>
        <taxon>Trichobilharzia</taxon>
    </lineage>
</organism>
<reference evidence="1" key="1">
    <citation type="submission" date="2022-06" db="EMBL/GenBank/DDBJ databases">
        <authorList>
            <person name="Berger JAMES D."/>
            <person name="Berger JAMES D."/>
        </authorList>
    </citation>
    <scope>NUCLEOTIDE SEQUENCE [LARGE SCALE GENOMIC DNA]</scope>
</reference>
<name>A0AA85K324_TRIRE</name>